<protein>
    <submittedName>
        <fullName evidence="3">DUF1990 domain containing protein</fullName>
    </submittedName>
</protein>
<organism evidence="3 4">
    <name type="scientific">Nitzschia inconspicua</name>
    <dbReference type="NCBI Taxonomy" id="303405"/>
    <lineage>
        <taxon>Eukaryota</taxon>
        <taxon>Sar</taxon>
        <taxon>Stramenopiles</taxon>
        <taxon>Ochrophyta</taxon>
        <taxon>Bacillariophyta</taxon>
        <taxon>Bacillariophyceae</taxon>
        <taxon>Bacillariophycidae</taxon>
        <taxon>Bacillariales</taxon>
        <taxon>Bacillariaceae</taxon>
        <taxon>Nitzschia</taxon>
    </lineage>
</organism>
<sequence length="519" mass="58636">MIRAWLLLFQLSICSAAAASDPEMRFPRTMPNHKRRLQSWIIRHKSQSKSAQRMQSRLLKSKAAAVSTAKSNAAKGSFLTLERPTKERLFEWFGVEGEDPVQVLRCMIHRMQYNHNKVGITNPLLHITGQDQSQLNTIHMDNTKSYEEERSLLFHAHGPKSMQALPVSTIVSPVTNDDNSNDDDLTRSTPMEQSWWPELQVSPNSLHKNVSSLRSSLFHRHHEDSKRGGNNDDWRVLVYRKRVGKGRACYERVRDAALDWEFESPDGVMGLLEVPATCPKGLHPWNQKQQQHQQQQKNLPALYRSSSRYTVRPADLDQLVDSSSSAFYRSLGSSSRRLVSYSSKAVAGFLPKPLRKKLYAVNPVMVVYDVVDQRARECTFTSTAYATLKGHWLSGEERVSVALRDGSQDVDVEILSISRAGPSLWGKAVWPMVGKMQQTFFQEHLKHLEDTAAAAPVTSLHPLRRPISRKVDKSKQPLLRSRKRLFGGCQSPGKELGSTLESFLGVDDMTLALDRGTGL</sequence>
<evidence type="ECO:0000313" key="4">
    <source>
        <dbReference type="Proteomes" id="UP000693970"/>
    </source>
</evidence>
<name>A0A9K3KZ44_9STRA</name>
<feature type="chain" id="PRO_5039888504" evidence="1">
    <location>
        <begin position="20"/>
        <end position="519"/>
    </location>
</feature>
<gene>
    <name evidence="3" type="ORF">IV203_008732</name>
</gene>
<feature type="signal peptide" evidence="1">
    <location>
        <begin position="1"/>
        <end position="19"/>
    </location>
</feature>
<keyword evidence="1" id="KW-0732">Signal</keyword>
<evidence type="ECO:0000256" key="1">
    <source>
        <dbReference type="SAM" id="SignalP"/>
    </source>
</evidence>
<keyword evidence="4" id="KW-1185">Reference proteome</keyword>
<evidence type="ECO:0000313" key="3">
    <source>
        <dbReference type="EMBL" id="KAG7352684.1"/>
    </source>
</evidence>
<dbReference type="EMBL" id="JAGRRH010000017">
    <property type="protein sequence ID" value="KAG7352684.1"/>
    <property type="molecule type" value="Genomic_DNA"/>
</dbReference>
<accession>A0A9K3KZ44</accession>
<dbReference type="Pfam" id="PF09348">
    <property type="entry name" value="DUF1990"/>
    <property type="match status" value="1"/>
</dbReference>
<reference evidence="3" key="2">
    <citation type="submission" date="2021-04" db="EMBL/GenBank/DDBJ databases">
        <authorList>
            <person name="Podell S."/>
        </authorList>
    </citation>
    <scope>NUCLEOTIDE SEQUENCE</scope>
    <source>
        <strain evidence="3">Hildebrandi</strain>
    </source>
</reference>
<proteinExistence type="predicted"/>
<dbReference type="AlphaFoldDB" id="A0A9K3KZ44"/>
<reference evidence="3" key="1">
    <citation type="journal article" date="2021" name="Sci. Rep.">
        <title>Diploid genomic architecture of Nitzschia inconspicua, an elite biomass production diatom.</title>
        <authorList>
            <person name="Oliver A."/>
            <person name="Podell S."/>
            <person name="Pinowska A."/>
            <person name="Traller J.C."/>
            <person name="Smith S.R."/>
            <person name="McClure R."/>
            <person name="Beliaev A."/>
            <person name="Bohutskyi P."/>
            <person name="Hill E.A."/>
            <person name="Rabines A."/>
            <person name="Zheng H."/>
            <person name="Allen L.Z."/>
            <person name="Kuo A."/>
            <person name="Grigoriev I.V."/>
            <person name="Allen A.E."/>
            <person name="Hazlebeck D."/>
            <person name="Allen E.E."/>
        </authorList>
    </citation>
    <scope>NUCLEOTIDE SEQUENCE</scope>
    <source>
        <strain evidence="3">Hildebrandi</strain>
    </source>
</reference>
<comment type="caution">
    <text evidence="3">The sequence shown here is derived from an EMBL/GenBank/DDBJ whole genome shotgun (WGS) entry which is preliminary data.</text>
</comment>
<dbReference type="InterPro" id="IPR018960">
    <property type="entry name" value="DUF1990"/>
</dbReference>
<dbReference type="Proteomes" id="UP000693970">
    <property type="component" value="Unassembled WGS sequence"/>
</dbReference>
<evidence type="ECO:0000259" key="2">
    <source>
        <dbReference type="Pfam" id="PF09348"/>
    </source>
</evidence>
<dbReference type="OrthoDB" id="46304at2759"/>
<feature type="domain" description="DUF1990" evidence="2">
    <location>
        <begin position="362"/>
        <end position="444"/>
    </location>
</feature>